<keyword evidence="2" id="KW-1185">Reference proteome</keyword>
<dbReference type="Proteomes" id="UP000634136">
    <property type="component" value="Unassembled WGS sequence"/>
</dbReference>
<reference evidence="1" key="1">
    <citation type="submission" date="2020-09" db="EMBL/GenBank/DDBJ databases">
        <title>Genome-Enabled Discovery of Anthraquinone Biosynthesis in Senna tora.</title>
        <authorList>
            <person name="Kang S.-H."/>
            <person name="Pandey R.P."/>
            <person name="Lee C.-M."/>
            <person name="Sim J.-S."/>
            <person name="Jeong J.-T."/>
            <person name="Choi B.-S."/>
            <person name="Jung M."/>
            <person name="Ginzburg D."/>
            <person name="Zhao K."/>
            <person name="Won S.Y."/>
            <person name="Oh T.-J."/>
            <person name="Yu Y."/>
            <person name="Kim N.-H."/>
            <person name="Lee O.R."/>
            <person name="Lee T.-H."/>
            <person name="Bashyal P."/>
            <person name="Kim T.-S."/>
            <person name="Lee W.-H."/>
            <person name="Kawkins C."/>
            <person name="Kim C.-K."/>
            <person name="Kim J.S."/>
            <person name="Ahn B.O."/>
            <person name="Rhee S.Y."/>
            <person name="Sohng J.K."/>
        </authorList>
    </citation>
    <scope>NUCLEOTIDE SEQUENCE</scope>
    <source>
        <tissue evidence="1">Leaf</tissue>
    </source>
</reference>
<evidence type="ECO:0000313" key="1">
    <source>
        <dbReference type="EMBL" id="KAF7811934.1"/>
    </source>
</evidence>
<proteinExistence type="predicted"/>
<accession>A0A834T8M5</accession>
<dbReference type="EMBL" id="JAAIUW010000010">
    <property type="protein sequence ID" value="KAF7811934.1"/>
    <property type="molecule type" value="Genomic_DNA"/>
</dbReference>
<organism evidence="1 2">
    <name type="scientific">Senna tora</name>
    <dbReference type="NCBI Taxonomy" id="362788"/>
    <lineage>
        <taxon>Eukaryota</taxon>
        <taxon>Viridiplantae</taxon>
        <taxon>Streptophyta</taxon>
        <taxon>Embryophyta</taxon>
        <taxon>Tracheophyta</taxon>
        <taxon>Spermatophyta</taxon>
        <taxon>Magnoliopsida</taxon>
        <taxon>eudicotyledons</taxon>
        <taxon>Gunneridae</taxon>
        <taxon>Pentapetalae</taxon>
        <taxon>rosids</taxon>
        <taxon>fabids</taxon>
        <taxon>Fabales</taxon>
        <taxon>Fabaceae</taxon>
        <taxon>Caesalpinioideae</taxon>
        <taxon>Cassia clade</taxon>
        <taxon>Senna</taxon>
    </lineage>
</organism>
<comment type="caution">
    <text evidence="1">The sequence shown here is derived from an EMBL/GenBank/DDBJ whole genome shotgun (WGS) entry which is preliminary data.</text>
</comment>
<protein>
    <submittedName>
        <fullName evidence="1">Uncharacterized protein</fullName>
    </submittedName>
</protein>
<evidence type="ECO:0000313" key="2">
    <source>
        <dbReference type="Proteomes" id="UP000634136"/>
    </source>
</evidence>
<gene>
    <name evidence="1" type="ORF">G2W53_032910</name>
</gene>
<dbReference type="AlphaFoldDB" id="A0A834T8M5"/>
<name>A0A834T8M5_9FABA</name>
<sequence length="191" mass="20460">MGQKANSKKNKEDGVLVDRFYGAEGGVTLEGSGWPTFPILWLSAISISARGVSGAGIGSGDEAKVFGDDIGGVGESEYIVASKSSSSDSFSSLDIWIGDDEVDDSFLRSLEDFLRPVALGGCLPCFTFILFLEGPSPDGLGSSFTEIVMDKDNSSTSCNNGYYKPIGQISIRARQSIFHMVQDDEGQIWFL</sequence>